<proteinExistence type="predicted"/>
<dbReference type="EMBL" id="JAUSZT010000003">
    <property type="protein sequence ID" value="MDQ0997760.1"/>
    <property type="molecule type" value="Genomic_DNA"/>
</dbReference>
<comment type="caution">
    <text evidence="1">The sequence shown here is derived from an EMBL/GenBank/DDBJ whole genome shotgun (WGS) entry which is preliminary data.</text>
</comment>
<protein>
    <submittedName>
        <fullName evidence="1">CopG family antitoxin</fullName>
    </submittedName>
</protein>
<organism evidence="1 2">
    <name type="scientific">Phyllobacterium ifriqiyense</name>
    <dbReference type="NCBI Taxonomy" id="314238"/>
    <lineage>
        <taxon>Bacteria</taxon>
        <taxon>Pseudomonadati</taxon>
        <taxon>Pseudomonadota</taxon>
        <taxon>Alphaproteobacteria</taxon>
        <taxon>Hyphomicrobiales</taxon>
        <taxon>Phyllobacteriaceae</taxon>
        <taxon>Phyllobacterium</taxon>
    </lineage>
</organism>
<dbReference type="RefSeq" id="WP_307282107.1">
    <property type="nucleotide sequence ID" value="NZ_JAUSZT010000003.1"/>
</dbReference>
<evidence type="ECO:0000313" key="2">
    <source>
        <dbReference type="Proteomes" id="UP001237780"/>
    </source>
</evidence>
<gene>
    <name evidence="1" type="ORF">QFZ34_002942</name>
</gene>
<sequence>MAGMPRLELYLSANSECLAITSKYLYIVPIPSELDATMREIAITTDVFAAIWAARLKGENSESEILERILGVVGPNKKLGEASNPRIRWVDDIITALNELGGSGYYSDIYKKVREIRLANARSAPRSFAEVVRKEIEIHSSESEAFQHREDLFTAPKGLGAGFWALKNLPPSPET</sequence>
<name>A0ABU0SAG3_9HYPH</name>
<accession>A0ABU0SAG3</accession>
<reference evidence="1 2" key="1">
    <citation type="submission" date="2023-07" db="EMBL/GenBank/DDBJ databases">
        <title>Comparative genomics of wheat-associated soil bacteria to identify genetic determinants of phenazine resistance.</title>
        <authorList>
            <person name="Mouncey N."/>
        </authorList>
    </citation>
    <scope>NUCLEOTIDE SEQUENCE [LARGE SCALE GENOMIC DNA]</scope>
    <source>
        <strain evidence="1 2">W4I11</strain>
    </source>
</reference>
<evidence type="ECO:0000313" key="1">
    <source>
        <dbReference type="EMBL" id="MDQ0997760.1"/>
    </source>
</evidence>
<keyword evidence="2" id="KW-1185">Reference proteome</keyword>
<dbReference type="Proteomes" id="UP001237780">
    <property type="component" value="Unassembled WGS sequence"/>
</dbReference>